<dbReference type="EMBL" id="CYZT01000034">
    <property type="protein sequence ID" value="CUO01358.1"/>
    <property type="molecule type" value="Genomic_DNA"/>
</dbReference>
<evidence type="ECO:0000313" key="1">
    <source>
        <dbReference type="EMBL" id="CUO01358.1"/>
    </source>
</evidence>
<reference evidence="1 2" key="1">
    <citation type="submission" date="2015-09" db="EMBL/GenBank/DDBJ databases">
        <authorList>
            <consortium name="Pathogen Informatics"/>
        </authorList>
    </citation>
    <scope>NUCLEOTIDE SEQUENCE [LARGE SCALE GENOMIC DNA]</scope>
    <source>
        <strain evidence="1 2">2789STDY5608854</strain>
    </source>
</reference>
<name>A0A174BP28_FLAPL</name>
<dbReference type="Proteomes" id="UP000095746">
    <property type="component" value="Unassembled WGS sequence"/>
</dbReference>
<organism evidence="1 2">
    <name type="scientific">Flavonifractor plautii</name>
    <name type="common">Fusobacterium plautii</name>
    <dbReference type="NCBI Taxonomy" id="292800"/>
    <lineage>
        <taxon>Bacteria</taxon>
        <taxon>Bacillati</taxon>
        <taxon>Bacillota</taxon>
        <taxon>Clostridia</taxon>
        <taxon>Eubacteriales</taxon>
        <taxon>Oscillospiraceae</taxon>
        <taxon>Flavonifractor</taxon>
    </lineage>
</organism>
<gene>
    <name evidence="1" type="ORF">ERS852411_00831</name>
</gene>
<evidence type="ECO:0000313" key="2">
    <source>
        <dbReference type="Proteomes" id="UP000095746"/>
    </source>
</evidence>
<accession>A0A174BP28</accession>
<proteinExistence type="predicted"/>
<dbReference type="AlphaFoldDB" id="A0A174BP28"/>
<protein>
    <submittedName>
        <fullName evidence="1">Uncharacterized protein</fullName>
    </submittedName>
</protein>
<sequence length="256" mass="29874">MGGIYKCKARSPKGRACLLLVEVSGIMLKEQKLTEKELRGYRQWLSELDVESREEQESSRQTVDPDIWRVFNPEGNIGRQIYESYTDEALLEAVVGTMDHPGHKPRLYQLSLIRQVYLKRRFGSTNKACWAAKGFRKRLEEQKRWPPDWPERVSADRFRAYCERIGSPLTERESELVERMCKSVKESWRPPGEEEITPELKKLFQKKRCTNKRAMELMGIPVLSKLAMKHLWSYWLSAWREPAGPSERKTGGDAVI</sequence>